<accession>F1Z3Q8</accession>
<dbReference type="EMBL" id="AEWJ01000013">
    <property type="protein sequence ID" value="EGD60661.1"/>
    <property type="molecule type" value="Genomic_DNA"/>
</dbReference>
<evidence type="ECO:0000313" key="3">
    <source>
        <dbReference type="Proteomes" id="UP000004728"/>
    </source>
</evidence>
<sequence length="240" mass="26460">MDLLTWNIQAAIGTRRYRDYLFHAHRQVVHTSAKVVTLGHIAREITPYDVVCLQEIDLGGRRAGYRSQVETIAALSGHAHVMVQENRVVPGISRHGNAVLSRWPLHLVRDMKLPGRIPGRGCLIVDVEGPISLRVACLHLSLGASAQMQQLHAVADMLRKNPAWVAMGDFNCAAASAPMQAFRDRAHGKLPPTSPPTYPSWRPRRDFDHIICSADLSLTRYAAGTAIVSDHRPVSAHLAL</sequence>
<name>F1Z3Q8_9SPHN</name>
<dbReference type="InParanoid" id="F1Z3Q8"/>
<proteinExistence type="predicted"/>
<dbReference type="InterPro" id="IPR005135">
    <property type="entry name" value="Endo/exonuclease/phosphatase"/>
</dbReference>
<dbReference type="GO" id="GO:0006506">
    <property type="term" value="P:GPI anchor biosynthetic process"/>
    <property type="evidence" value="ECO:0007669"/>
    <property type="project" value="TreeGrafter"/>
</dbReference>
<dbReference type="Gene3D" id="3.60.10.10">
    <property type="entry name" value="Endonuclease/exonuclease/phosphatase"/>
    <property type="match status" value="1"/>
</dbReference>
<gene>
    <name evidence="2" type="ORF">Y88_1742</name>
</gene>
<dbReference type="GO" id="GO:0016020">
    <property type="term" value="C:membrane"/>
    <property type="evidence" value="ECO:0007669"/>
    <property type="project" value="GOC"/>
</dbReference>
<dbReference type="OrthoDB" id="9813425at2"/>
<reference evidence="2 3" key="1">
    <citation type="journal article" date="2012" name="J. Bacteriol.">
        <title>Draft Genome Sequence of Novosphingobium nitrogenifigens Y88T.</title>
        <authorList>
            <person name="Strabala T.J."/>
            <person name="Macdonald L."/>
            <person name="Liu V."/>
            <person name="Smit A.M."/>
        </authorList>
    </citation>
    <scope>NUCLEOTIDE SEQUENCE [LARGE SCALE GENOMIC DNA]</scope>
    <source>
        <strain evidence="2 3">DSM 19370</strain>
    </source>
</reference>
<organism evidence="2 3">
    <name type="scientific">Novosphingobium nitrogenifigens DSM 19370</name>
    <dbReference type="NCBI Taxonomy" id="983920"/>
    <lineage>
        <taxon>Bacteria</taxon>
        <taxon>Pseudomonadati</taxon>
        <taxon>Pseudomonadota</taxon>
        <taxon>Alphaproteobacteria</taxon>
        <taxon>Sphingomonadales</taxon>
        <taxon>Sphingomonadaceae</taxon>
        <taxon>Novosphingobium</taxon>
    </lineage>
</organism>
<evidence type="ECO:0000259" key="1">
    <source>
        <dbReference type="Pfam" id="PF03372"/>
    </source>
</evidence>
<dbReference type="Proteomes" id="UP000004728">
    <property type="component" value="Unassembled WGS sequence"/>
</dbReference>
<dbReference type="eggNOG" id="COG3568">
    <property type="taxonomic scope" value="Bacteria"/>
</dbReference>
<comment type="caution">
    <text evidence="2">The sequence shown here is derived from an EMBL/GenBank/DDBJ whole genome shotgun (WGS) entry which is preliminary data.</text>
</comment>
<dbReference type="AlphaFoldDB" id="F1Z3Q8"/>
<dbReference type="PANTHER" id="PTHR14859:SF15">
    <property type="entry name" value="ENDONUCLEASE_EXONUCLEASE_PHOSPHATASE DOMAIN-CONTAINING PROTEIN"/>
    <property type="match status" value="1"/>
</dbReference>
<dbReference type="GO" id="GO:0003824">
    <property type="term" value="F:catalytic activity"/>
    <property type="evidence" value="ECO:0007669"/>
    <property type="project" value="InterPro"/>
</dbReference>
<dbReference type="FunCoup" id="F1Z3Q8">
    <property type="interactions" value="35"/>
</dbReference>
<dbReference type="STRING" id="983920.Y88_1742"/>
<feature type="domain" description="Endonuclease/exonuclease/phosphatase" evidence="1">
    <location>
        <begin position="4"/>
        <end position="231"/>
    </location>
</feature>
<dbReference type="Pfam" id="PF03372">
    <property type="entry name" value="Exo_endo_phos"/>
    <property type="match status" value="1"/>
</dbReference>
<dbReference type="SUPFAM" id="SSF56219">
    <property type="entry name" value="DNase I-like"/>
    <property type="match status" value="1"/>
</dbReference>
<dbReference type="HOGENOM" id="CLU_060500_4_2_5"/>
<keyword evidence="3" id="KW-1185">Reference proteome</keyword>
<dbReference type="PANTHER" id="PTHR14859">
    <property type="entry name" value="CALCOFLUOR WHITE HYPERSENSITIVE PROTEIN PRECURSOR"/>
    <property type="match status" value="1"/>
</dbReference>
<evidence type="ECO:0000313" key="2">
    <source>
        <dbReference type="EMBL" id="EGD60661.1"/>
    </source>
</evidence>
<protein>
    <recommendedName>
        <fullName evidence="1">Endonuclease/exonuclease/phosphatase domain-containing protein</fullName>
    </recommendedName>
</protein>
<dbReference type="InterPro" id="IPR051916">
    <property type="entry name" value="GPI-anchor_lipid_remodeler"/>
</dbReference>
<dbReference type="InterPro" id="IPR036691">
    <property type="entry name" value="Endo/exonu/phosph_ase_sf"/>
</dbReference>
<dbReference type="RefSeq" id="WP_008068575.1">
    <property type="nucleotide sequence ID" value="NZ_AQWK01000010.1"/>
</dbReference>